<name>A0A804MI66_MAIZE</name>
<reference evidence="3" key="1">
    <citation type="submission" date="2015-12" db="EMBL/GenBank/DDBJ databases">
        <title>Update maize B73 reference genome by single molecule sequencing technologies.</title>
        <authorList>
            <consortium name="Maize Genome Sequencing Project"/>
            <person name="Ware D."/>
        </authorList>
    </citation>
    <scope>NUCLEOTIDE SEQUENCE [LARGE SCALE GENOMIC DNA]</scope>
    <source>
        <strain evidence="3">cv. B73</strain>
    </source>
</reference>
<dbReference type="AlphaFoldDB" id="A0A804MI66"/>
<accession>A0A804MI66</accession>
<proteinExistence type="predicted"/>
<organism evidence="2 3">
    <name type="scientific">Zea mays</name>
    <name type="common">Maize</name>
    <dbReference type="NCBI Taxonomy" id="4577"/>
    <lineage>
        <taxon>Eukaryota</taxon>
        <taxon>Viridiplantae</taxon>
        <taxon>Streptophyta</taxon>
        <taxon>Embryophyta</taxon>
        <taxon>Tracheophyta</taxon>
        <taxon>Spermatophyta</taxon>
        <taxon>Magnoliopsida</taxon>
        <taxon>Liliopsida</taxon>
        <taxon>Poales</taxon>
        <taxon>Poaceae</taxon>
        <taxon>PACMAD clade</taxon>
        <taxon>Panicoideae</taxon>
        <taxon>Andropogonodae</taxon>
        <taxon>Andropogoneae</taxon>
        <taxon>Tripsacinae</taxon>
        <taxon>Zea</taxon>
    </lineage>
</organism>
<feature type="region of interest" description="Disordered" evidence="1">
    <location>
        <begin position="1"/>
        <end position="35"/>
    </location>
</feature>
<feature type="compositionally biased region" description="Polar residues" evidence="1">
    <location>
        <begin position="260"/>
        <end position="275"/>
    </location>
</feature>
<protein>
    <submittedName>
        <fullName evidence="2">Uncharacterized protein</fullName>
    </submittedName>
</protein>
<dbReference type="Gramene" id="Zm00001eb087320_T001">
    <property type="protein sequence ID" value="Zm00001eb087320_P001"/>
    <property type="gene ID" value="Zm00001eb087320"/>
</dbReference>
<evidence type="ECO:0000313" key="2">
    <source>
        <dbReference type="EnsemblPlants" id="Zm00001eb087320_P001"/>
    </source>
</evidence>
<dbReference type="InParanoid" id="A0A804MI66"/>
<reference evidence="2" key="2">
    <citation type="submission" date="2019-07" db="EMBL/GenBank/DDBJ databases">
        <authorList>
            <person name="Seetharam A."/>
            <person name="Woodhouse M."/>
            <person name="Cannon E."/>
        </authorList>
    </citation>
    <scope>NUCLEOTIDE SEQUENCE [LARGE SCALE GENOMIC DNA]</scope>
    <source>
        <strain evidence="2">cv. B73</strain>
    </source>
</reference>
<reference evidence="2" key="3">
    <citation type="submission" date="2021-05" db="UniProtKB">
        <authorList>
            <consortium name="EnsemblPlants"/>
        </authorList>
    </citation>
    <scope>IDENTIFICATION</scope>
    <source>
        <strain evidence="2">cv. B73</strain>
    </source>
</reference>
<feature type="region of interest" description="Disordered" evidence="1">
    <location>
        <begin position="235"/>
        <end position="298"/>
    </location>
</feature>
<dbReference type="EnsemblPlants" id="Zm00001eb087320_T001">
    <property type="protein sequence ID" value="Zm00001eb087320_P001"/>
    <property type="gene ID" value="Zm00001eb087320"/>
</dbReference>
<keyword evidence="3" id="KW-1185">Reference proteome</keyword>
<dbReference type="Proteomes" id="UP000007305">
    <property type="component" value="Chromosome 2"/>
</dbReference>
<sequence length="337" mass="35750">MGTVEQRAGAPSGGHRGGSSVMGREMERRGGSAATIDGGAPSSFSLCALDVFGFWTALARYGQERALHFLGLMGDGDPASAGGHIAQGEAPSGSADSLGKMGLTTRARIRELPPLPWPPSFPPVSAVQQMSSASLYPLCLALLPSAPCFPVSMVCQQPRWSSSPAFPLLSMAWASSLPLLAHGFPSLQRLPLPPVLDAPAAARAHEQGLHGREPFFPTATARRLSSLVHRSSSHGALSQLGPSGAASPNAPWHSAPCPWMQQQQPPLFPTKQQPRIPSASRASFDLRSPDPHRRVGVWDSSMPRHRSAQFDRLCASLRRICAAPTSTPFTLGEKPRA</sequence>
<evidence type="ECO:0000256" key="1">
    <source>
        <dbReference type="SAM" id="MobiDB-lite"/>
    </source>
</evidence>
<evidence type="ECO:0000313" key="3">
    <source>
        <dbReference type="Proteomes" id="UP000007305"/>
    </source>
</evidence>